<dbReference type="AlphaFoldDB" id="A0ABC8YJU7"/>
<organism evidence="3 4">
    <name type="scientific">Urochloa decumbens</name>
    <dbReference type="NCBI Taxonomy" id="240449"/>
    <lineage>
        <taxon>Eukaryota</taxon>
        <taxon>Viridiplantae</taxon>
        <taxon>Streptophyta</taxon>
        <taxon>Embryophyta</taxon>
        <taxon>Tracheophyta</taxon>
        <taxon>Spermatophyta</taxon>
        <taxon>Magnoliopsida</taxon>
        <taxon>Liliopsida</taxon>
        <taxon>Poales</taxon>
        <taxon>Poaceae</taxon>
        <taxon>PACMAD clade</taxon>
        <taxon>Panicoideae</taxon>
        <taxon>Panicodae</taxon>
        <taxon>Paniceae</taxon>
        <taxon>Melinidinae</taxon>
        <taxon>Urochloa</taxon>
    </lineage>
</organism>
<feature type="domain" description="MACPF" evidence="2">
    <location>
        <begin position="1"/>
        <end position="333"/>
    </location>
</feature>
<dbReference type="PANTHER" id="PTHR33199:SF1">
    <property type="entry name" value="OS01G0958700 PROTEIN"/>
    <property type="match status" value="1"/>
</dbReference>
<dbReference type="EMBL" id="OZ075127">
    <property type="protein sequence ID" value="CAL4945465.1"/>
    <property type="molecule type" value="Genomic_DNA"/>
</dbReference>
<evidence type="ECO:0000313" key="3">
    <source>
        <dbReference type="EMBL" id="CAL4945465.1"/>
    </source>
</evidence>
<keyword evidence="1" id="KW-0812">Transmembrane</keyword>
<gene>
    <name evidence="3" type="ORF">URODEC1_LOCUS35477</name>
</gene>
<sequence>MAAHRAMLQSTAEAAIRSIGLGFDVVSDIRIKYCKQRGSQDPWLIDLDHGEVQEIVLPGGVTVAGVTKSIKCDKGERMRFRSDVLSFQQMSEQFNQELSLSGKIPSGLFNTMFEFTGSWQKDAANTKSLAFDGWFVTLYSVALSKGQIELRDHVKQAVPSTWEPAALARFIKKFGTHIVVGLKMGGKDVIYLKQQHSSSLQPADVQKRLKEMSDRRFFDANGQSDMSFNDMYGNNKSDTREQQLRFVQSSPLNSYSSNEDLVMMPKRRGGKDKDFISHIEWLNTVQAEPDVISMSFIPITSLLNGVPGSGFLNHAINLYLRHKPPIEELHQFLEFQLPRQWAPVYGDLALGPQRKRQSSTSLPVNIIGPKLYICTNMVRIVSATVIIETILFLCFIIFIYLFCSIQVILSFVILFMPSPLHLLNGVSNLLQVDVGKRPVTGLRLFLEGRKSNKLAIHLQHLCSLPQIIQLEDDPYNYQTQEYDRKYYEPIGPWKRFSHVCTAPVESDDLSIVTGAQLEVVSHGFKKILFLRLHFSKACNAALVRNSEWENSPNLAQKSGLISTLISTHFSSAAQKPPPRPADVNINSAVFPGGPPVPVQTQKLLKFVDPTEMMRGPQDSPGYWVVSGAKLNLERGKISLRVKYSLLTAMMPDDEFAFDDDEC</sequence>
<dbReference type="Proteomes" id="UP001497457">
    <property type="component" value="Chromosome 17b"/>
</dbReference>
<evidence type="ECO:0000256" key="1">
    <source>
        <dbReference type="SAM" id="Phobius"/>
    </source>
</evidence>
<dbReference type="PANTHER" id="PTHR33199">
    <property type="entry name" value="MACPF DOMAIN-CONTAINING PROTEIN CAD1"/>
    <property type="match status" value="1"/>
</dbReference>
<name>A0ABC8YJU7_9POAL</name>
<accession>A0ABC8YJU7</accession>
<keyword evidence="1" id="KW-1133">Transmembrane helix</keyword>
<evidence type="ECO:0000259" key="2">
    <source>
        <dbReference type="PROSITE" id="PS51412"/>
    </source>
</evidence>
<dbReference type="Pfam" id="PF01823">
    <property type="entry name" value="MACPF"/>
    <property type="match status" value="1"/>
</dbReference>
<proteinExistence type="predicted"/>
<dbReference type="InterPro" id="IPR044663">
    <property type="entry name" value="CAD1/NSL1-like"/>
</dbReference>
<dbReference type="InterPro" id="IPR020864">
    <property type="entry name" value="MACPF"/>
</dbReference>
<reference evidence="3" key="1">
    <citation type="submission" date="2024-10" db="EMBL/GenBank/DDBJ databases">
        <authorList>
            <person name="Ryan C."/>
        </authorList>
    </citation>
    <scope>NUCLEOTIDE SEQUENCE [LARGE SCALE GENOMIC DNA]</scope>
</reference>
<keyword evidence="4" id="KW-1185">Reference proteome</keyword>
<keyword evidence="1" id="KW-0472">Membrane</keyword>
<feature type="transmembrane region" description="Helical" evidence="1">
    <location>
        <begin position="390"/>
        <end position="415"/>
    </location>
</feature>
<dbReference type="SMART" id="SM00457">
    <property type="entry name" value="MACPF"/>
    <property type="match status" value="1"/>
</dbReference>
<protein>
    <recommendedName>
        <fullName evidence="2">MACPF domain-containing protein</fullName>
    </recommendedName>
</protein>
<dbReference type="PROSITE" id="PS51412">
    <property type="entry name" value="MACPF_2"/>
    <property type="match status" value="1"/>
</dbReference>
<evidence type="ECO:0000313" key="4">
    <source>
        <dbReference type="Proteomes" id="UP001497457"/>
    </source>
</evidence>